<organism evidence="2 3">
    <name type="scientific">Humicola insolens</name>
    <name type="common">Soft-rot fungus</name>
    <dbReference type="NCBI Taxonomy" id="85995"/>
    <lineage>
        <taxon>Eukaryota</taxon>
        <taxon>Fungi</taxon>
        <taxon>Dikarya</taxon>
        <taxon>Ascomycota</taxon>
        <taxon>Pezizomycotina</taxon>
        <taxon>Sordariomycetes</taxon>
        <taxon>Sordariomycetidae</taxon>
        <taxon>Sordariales</taxon>
        <taxon>Chaetomiaceae</taxon>
        <taxon>Mycothermus</taxon>
    </lineage>
</organism>
<evidence type="ECO:0000313" key="3">
    <source>
        <dbReference type="Proteomes" id="UP001583172"/>
    </source>
</evidence>
<keyword evidence="3" id="KW-1185">Reference proteome</keyword>
<comment type="caution">
    <text evidence="2">The sequence shown here is derived from an EMBL/GenBank/DDBJ whole genome shotgun (WGS) entry which is preliminary data.</text>
</comment>
<reference evidence="2 3" key="1">
    <citation type="journal article" date="2024" name="Commun. Biol.">
        <title>Comparative genomic analysis of thermophilic fungi reveals convergent evolutionary adaptations and gene losses.</title>
        <authorList>
            <person name="Steindorff A.S."/>
            <person name="Aguilar-Pontes M.V."/>
            <person name="Robinson A.J."/>
            <person name="Andreopoulos B."/>
            <person name="LaButti K."/>
            <person name="Kuo A."/>
            <person name="Mondo S."/>
            <person name="Riley R."/>
            <person name="Otillar R."/>
            <person name="Haridas S."/>
            <person name="Lipzen A."/>
            <person name="Grimwood J."/>
            <person name="Schmutz J."/>
            <person name="Clum A."/>
            <person name="Reid I.D."/>
            <person name="Moisan M.C."/>
            <person name="Butler G."/>
            <person name="Nguyen T.T.M."/>
            <person name="Dewar K."/>
            <person name="Conant G."/>
            <person name="Drula E."/>
            <person name="Henrissat B."/>
            <person name="Hansel C."/>
            <person name="Singer S."/>
            <person name="Hutchinson M.I."/>
            <person name="de Vries R.P."/>
            <person name="Natvig D.O."/>
            <person name="Powell A.J."/>
            <person name="Tsang A."/>
            <person name="Grigoriev I.V."/>
        </authorList>
    </citation>
    <scope>NUCLEOTIDE SEQUENCE [LARGE SCALE GENOMIC DNA]</scope>
    <source>
        <strain evidence="2 3">CBS 620.91</strain>
    </source>
</reference>
<keyword evidence="1" id="KW-0812">Transmembrane</keyword>
<feature type="transmembrane region" description="Helical" evidence="1">
    <location>
        <begin position="6"/>
        <end position="39"/>
    </location>
</feature>
<sequence length="825" mass="91816">MAVPQLIPITIATPLIIVMVVAVVPLTPISWVAIIAAHIIRGVRQRQQLSQTVTAIGRWIGLSIVLPWAAVGVLVVMVGAQIVLAPIVLLHHIRILADDVVWAVGWLGVAAQLSAQTEHESTPVDEDDIDSTWEDITSLPLHQFSPLPCTSPATIRLLTLYPGPFDSPLRGTLTTVTLPNEEYPKSLRNSSYIYLSYPNPDILPGTNLPSPGSPSGHTEEVLLHDPPTTANTTMHNPKQWRTLPIPTACASSLRRLRHLHYNQSDTHDQHAHHHPSKLATNQSLSAAAPLLRVWTADACVNRADAGERTAHSSALRERIICAAEEVVAVVDAGVDVDAEERKLRCGVGLLLEWVNGIPEEDVRRRLRNWWRQTMGMKVEDEEDETGFELRSLLRGPYTGMAGERRRTGTCAVAVSMVPEIIRALAWTLAEKFTPGLLERMSALSNDLDKTWRRRIREARKAWATLNFDEIYHSGTLLNLPHPSVVSPPPPPPPEDIPSTVREFFSQPWFRQLTSLLETGLPDLARVRFICRGRAITGERVLYLASLLGERATPEERRLGEAFRLLRRPIPPRKQIGSCLLDVLLATRSWQAADPRDAVFVAPRLSESLDRGVPAPARAACMIDYRAPLVKVYAALSARLIKTHGPGLFLSMLKSPPDIKGLPSWAADWTVPWPDRRALAGIPADVCRFRTADARDEVVDFETDEQGYPIVMVISRRRVVRGFFTRTGHTDGAERVVIENVRQLGRDEVLVEMYPGLALLLRREKGDGETFRLVQVCPHALSREGVEKVVASWSRVVVHREEPERHKHDGSPPRGYLSLPGVYRIV</sequence>
<dbReference type="Proteomes" id="UP001583172">
    <property type="component" value="Unassembled WGS sequence"/>
</dbReference>
<accession>A0ABR3VBM2</accession>
<name>A0ABR3VBM2_HUMIN</name>
<evidence type="ECO:0000256" key="1">
    <source>
        <dbReference type="SAM" id="Phobius"/>
    </source>
</evidence>
<keyword evidence="1" id="KW-1133">Transmembrane helix</keyword>
<dbReference type="EMBL" id="JAZGSY010000169">
    <property type="protein sequence ID" value="KAL1839210.1"/>
    <property type="molecule type" value="Genomic_DNA"/>
</dbReference>
<feature type="transmembrane region" description="Helical" evidence="1">
    <location>
        <begin position="59"/>
        <end position="84"/>
    </location>
</feature>
<gene>
    <name evidence="2" type="ORF">VTJ49DRAFT_1728</name>
</gene>
<dbReference type="InterPro" id="IPR052895">
    <property type="entry name" value="HetReg/Transcr_Mod"/>
</dbReference>
<keyword evidence="1" id="KW-0472">Membrane</keyword>
<evidence type="ECO:0000313" key="2">
    <source>
        <dbReference type="EMBL" id="KAL1839210.1"/>
    </source>
</evidence>
<proteinExistence type="predicted"/>
<dbReference type="PANTHER" id="PTHR24148">
    <property type="entry name" value="ANKYRIN REPEAT DOMAIN-CONTAINING PROTEIN 39 HOMOLOG-RELATED"/>
    <property type="match status" value="1"/>
</dbReference>
<protein>
    <submittedName>
        <fullName evidence="2">Uncharacterized protein</fullName>
    </submittedName>
</protein>
<dbReference type="PANTHER" id="PTHR24148:SF64">
    <property type="entry name" value="HETEROKARYON INCOMPATIBILITY DOMAIN-CONTAINING PROTEIN"/>
    <property type="match status" value="1"/>
</dbReference>